<name>A0A7Y4M0E6_9BRAD</name>
<dbReference type="PANTHER" id="PTHR37816:SF2">
    <property type="entry name" value="DNA TOPOLOGY MODULATION PROTEIN FLAR-RELATED PROTEIN"/>
    <property type="match status" value="1"/>
</dbReference>
<dbReference type="Gene3D" id="3.40.50.300">
    <property type="entry name" value="P-loop containing nucleotide triphosphate hydrolases"/>
    <property type="match status" value="1"/>
</dbReference>
<dbReference type="InterPro" id="IPR027417">
    <property type="entry name" value="P-loop_NTPase"/>
</dbReference>
<proteinExistence type="predicted"/>
<dbReference type="Proteomes" id="UP000528734">
    <property type="component" value="Unassembled WGS sequence"/>
</dbReference>
<dbReference type="AlphaFoldDB" id="A0A7Y4M0E6"/>
<evidence type="ECO:0008006" key="3">
    <source>
        <dbReference type="Google" id="ProtNLM"/>
    </source>
</evidence>
<protein>
    <recommendedName>
        <fullName evidence="3">Adenylate kinase</fullName>
    </recommendedName>
</protein>
<dbReference type="NCBIfam" id="NF004861">
    <property type="entry name" value="PRK06217.1"/>
    <property type="match status" value="1"/>
</dbReference>
<dbReference type="PANTHER" id="PTHR37816">
    <property type="entry name" value="YALI0E33011P"/>
    <property type="match status" value="1"/>
</dbReference>
<reference evidence="1 2" key="1">
    <citation type="submission" date="2020-03" db="EMBL/GenBank/DDBJ databases">
        <title>Bradyrhizobium diversity isolated from nodules of Muelleranthus trifoliolatus.</title>
        <authorList>
            <person name="Klepa M."/>
            <person name="Helene L."/>
            <person name="Hungria M."/>
        </authorList>
    </citation>
    <scope>NUCLEOTIDE SEQUENCE [LARGE SCALE GENOMIC DNA]</scope>
    <source>
        <strain evidence="1 2">WSM 1744</strain>
    </source>
</reference>
<accession>A0A7Y4M0E6</accession>
<dbReference type="InterPro" id="IPR052922">
    <property type="entry name" value="Cytidylate_Kinase-2"/>
</dbReference>
<comment type="caution">
    <text evidence="1">The sequence shown here is derived from an EMBL/GenBank/DDBJ whole genome shotgun (WGS) entry which is preliminary data.</text>
</comment>
<gene>
    <name evidence="1" type="ORF">HCN50_04995</name>
</gene>
<keyword evidence="2" id="KW-1185">Reference proteome</keyword>
<evidence type="ECO:0000313" key="1">
    <source>
        <dbReference type="EMBL" id="NOJ45617.1"/>
    </source>
</evidence>
<sequence length="186" mass="20625">MKGCRIHVMGASGAGVTSLGRALASALAVPHHDTDDYFWLPTEPPYRDKRDVGERLKLMQDIFLPRAAWVLSGSLIGWGDVLIPNFDMVIFLTTPREIRLQRLRAREATRFGTEAVAPGGWRHAETEQFIEWASGYEEGNVSRTQAKHQAWLAKLPCPVLRMDGSRPLPELVAEARRVIGGQAAPA</sequence>
<evidence type="ECO:0000313" key="2">
    <source>
        <dbReference type="Proteomes" id="UP000528734"/>
    </source>
</evidence>
<dbReference type="RefSeq" id="WP_171708529.1">
    <property type="nucleotide sequence ID" value="NZ_JAAVLW010000002.1"/>
</dbReference>
<dbReference type="EMBL" id="JAAVLW010000002">
    <property type="protein sequence ID" value="NOJ45617.1"/>
    <property type="molecule type" value="Genomic_DNA"/>
</dbReference>
<organism evidence="1 2">
    <name type="scientific">Bradyrhizobium archetypum</name>
    <dbReference type="NCBI Taxonomy" id="2721160"/>
    <lineage>
        <taxon>Bacteria</taxon>
        <taxon>Pseudomonadati</taxon>
        <taxon>Pseudomonadota</taxon>
        <taxon>Alphaproteobacteria</taxon>
        <taxon>Hyphomicrobiales</taxon>
        <taxon>Nitrobacteraceae</taxon>
        <taxon>Bradyrhizobium</taxon>
    </lineage>
</organism>
<dbReference type="SUPFAM" id="SSF52540">
    <property type="entry name" value="P-loop containing nucleoside triphosphate hydrolases"/>
    <property type="match status" value="1"/>
</dbReference>